<keyword evidence="2" id="KW-1185">Reference proteome</keyword>
<protein>
    <submittedName>
        <fullName evidence="1">Uncharacterized protein</fullName>
    </submittedName>
</protein>
<dbReference type="PANTHER" id="PTHR33237:SF46">
    <property type="entry name" value="OS01G0606100 PROTEIN"/>
    <property type="match status" value="1"/>
</dbReference>
<organism evidence="1 2">
    <name type="scientific">Flemingia macrophylla</name>
    <dbReference type="NCBI Taxonomy" id="520843"/>
    <lineage>
        <taxon>Eukaryota</taxon>
        <taxon>Viridiplantae</taxon>
        <taxon>Streptophyta</taxon>
        <taxon>Embryophyta</taxon>
        <taxon>Tracheophyta</taxon>
        <taxon>Spermatophyta</taxon>
        <taxon>Magnoliopsida</taxon>
        <taxon>eudicotyledons</taxon>
        <taxon>Gunneridae</taxon>
        <taxon>Pentapetalae</taxon>
        <taxon>rosids</taxon>
        <taxon>fabids</taxon>
        <taxon>Fabales</taxon>
        <taxon>Fabaceae</taxon>
        <taxon>Papilionoideae</taxon>
        <taxon>50 kb inversion clade</taxon>
        <taxon>NPAAA clade</taxon>
        <taxon>indigoferoid/millettioid clade</taxon>
        <taxon>Phaseoleae</taxon>
        <taxon>Flemingia</taxon>
    </lineage>
</organism>
<evidence type="ECO:0000313" key="1">
    <source>
        <dbReference type="EMBL" id="KAL2340621.1"/>
    </source>
</evidence>
<sequence>MESPKRQAQKLLVNVAELLAMAAKRARRLPRKLKAAASAAGKEEWRMELRLPKKVLRGISEKTVPFIQKQMQQKKKKKKKGEGEEWGQGGVWQKAILMGDKCEPLDFSGVIYYDSNGKQLNHMPLKSPRASPLPPAFYSPFAPHSYHH</sequence>
<dbReference type="PANTHER" id="PTHR33237">
    <property type="entry name" value="F2P16.13 PROTEIN-RELATED"/>
    <property type="match status" value="1"/>
</dbReference>
<dbReference type="EMBL" id="JBGMDY010000003">
    <property type="protein sequence ID" value="KAL2340621.1"/>
    <property type="molecule type" value="Genomic_DNA"/>
</dbReference>
<evidence type="ECO:0000313" key="2">
    <source>
        <dbReference type="Proteomes" id="UP001603857"/>
    </source>
</evidence>
<reference evidence="1 2" key="1">
    <citation type="submission" date="2024-08" db="EMBL/GenBank/DDBJ databases">
        <title>Insights into the chromosomal genome structure of Flemingia macrophylla.</title>
        <authorList>
            <person name="Ding Y."/>
            <person name="Zhao Y."/>
            <person name="Bi W."/>
            <person name="Wu M."/>
            <person name="Zhao G."/>
            <person name="Gong Y."/>
            <person name="Li W."/>
            <person name="Zhang P."/>
        </authorList>
    </citation>
    <scope>NUCLEOTIDE SEQUENCE [LARGE SCALE GENOMIC DNA]</scope>
    <source>
        <strain evidence="1">DYQJB</strain>
        <tissue evidence="1">Leaf</tissue>
    </source>
</reference>
<dbReference type="Proteomes" id="UP001603857">
    <property type="component" value="Unassembled WGS sequence"/>
</dbReference>
<gene>
    <name evidence="1" type="ORF">Fmac_008561</name>
</gene>
<name>A0ABD1MY98_9FABA</name>
<accession>A0ABD1MY98</accession>
<proteinExistence type="predicted"/>
<comment type="caution">
    <text evidence="1">The sequence shown here is derived from an EMBL/GenBank/DDBJ whole genome shotgun (WGS) entry which is preliminary data.</text>
</comment>
<dbReference type="AlphaFoldDB" id="A0ABD1MY98"/>